<evidence type="ECO:0000313" key="3">
    <source>
        <dbReference type="Proteomes" id="UP000030671"/>
    </source>
</evidence>
<name>W4K6K7_HETIT</name>
<dbReference type="HOGENOM" id="CLU_045014_0_0_1"/>
<dbReference type="Pfam" id="PF12697">
    <property type="entry name" value="Abhydrolase_6"/>
    <property type="match status" value="1"/>
</dbReference>
<dbReference type="OrthoDB" id="3251587at2759"/>
<dbReference type="eggNOG" id="ENOG502SNPR">
    <property type="taxonomic scope" value="Eukaryota"/>
</dbReference>
<keyword evidence="3" id="KW-1185">Reference proteome</keyword>
<accession>W4K6K7</accession>
<dbReference type="InterPro" id="IPR029058">
    <property type="entry name" value="AB_hydrolase_fold"/>
</dbReference>
<evidence type="ECO:0000313" key="2">
    <source>
        <dbReference type="EMBL" id="ETW81374.1"/>
    </source>
</evidence>
<protein>
    <submittedName>
        <fullName evidence="2">Esterase/lipase/thioesterase</fullName>
    </submittedName>
</protein>
<reference evidence="2 3" key="1">
    <citation type="journal article" date="2012" name="New Phytol.">
        <title>Insight into trade-off between wood decay and parasitism from the genome of a fungal forest pathogen.</title>
        <authorList>
            <person name="Olson A."/>
            <person name="Aerts A."/>
            <person name="Asiegbu F."/>
            <person name="Belbahri L."/>
            <person name="Bouzid O."/>
            <person name="Broberg A."/>
            <person name="Canback B."/>
            <person name="Coutinho P.M."/>
            <person name="Cullen D."/>
            <person name="Dalman K."/>
            <person name="Deflorio G."/>
            <person name="van Diepen L.T."/>
            <person name="Dunand C."/>
            <person name="Duplessis S."/>
            <person name="Durling M."/>
            <person name="Gonthier P."/>
            <person name="Grimwood J."/>
            <person name="Fossdal C.G."/>
            <person name="Hansson D."/>
            <person name="Henrissat B."/>
            <person name="Hietala A."/>
            <person name="Himmelstrand K."/>
            <person name="Hoffmeister D."/>
            <person name="Hogberg N."/>
            <person name="James T.Y."/>
            <person name="Karlsson M."/>
            <person name="Kohler A."/>
            <person name="Kues U."/>
            <person name="Lee Y.H."/>
            <person name="Lin Y.C."/>
            <person name="Lind M."/>
            <person name="Lindquist E."/>
            <person name="Lombard V."/>
            <person name="Lucas S."/>
            <person name="Lunden K."/>
            <person name="Morin E."/>
            <person name="Murat C."/>
            <person name="Park J."/>
            <person name="Raffaello T."/>
            <person name="Rouze P."/>
            <person name="Salamov A."/>
            <person name="Schmutz J."/>
            <person name="Solheim H."/>
            <person name="Stahlberg J."/>
            <person name="Velez H."/>
            <person name="de Vries R.P."/>
            <person name="Wiebenga A."/>
            <person name="Woodward S."/>
            <person name="Yakovlev I."/>
            <person name="Garbelotto M."/>
            <person name="Martin F."/>
            <person name="Grigoriev I.V."/>
            <person name="Stenlid J."/>
        </authorList>
    </citation>
    <scope>NUCLEOTIDE SEQUENCE [LARGE SCALE GENOMIC DNA]</scope>
    <source>
        <strain evidence="2 3">TC 32-1</strain>
    </source>
</reference>
<gene>
    <name evidence="2" type="ORF">HETIRDRAFT_64723</name>
</gene>
<dbReference type="RefSeq" id="XP_009545884.1">
    <property type="nucleotide sequence ID" value="XM_009547589.1"/>
</dbReference>
<sequence length="330" mass="36077">MPQFSSLTIDDSGKKLSYIDSGAPDAANGGSVYTTIIAVHGIEFTSPIFNKVSALAGAAGMRFVAVNRREYKGSTPFSDAEKAVLTNGTDEQKLQWLRDRGNELATGGVALLGWSMGVSTTIATIANVDSFAPDIQLSLGSHLRAHIMHEPPTVALGLPRPPKLWTPRLDESLPMKTRISYMTRWLTSYFAHGDLSTRDLDAIEYVLPSTSRIPTLWNMSSQEIADIVDEGPHLVVDAPLLFNCYPQAAATYKKGTYNAAARALLPKMKIWELMGDATAAVSLCTFWILQDDDAAHGGGFINFKVIPGHNHFDMWDDPKETLQAYLEMLA</sequence>
<dbReference type="Gene3D" id="3.40.50.1820">
    <property type="entry name" value="alpha/beta hydrolase"/>
    <property type="match status" value="1"/>
</dbReference>
<dbReference type="KEGG" id="hir:HETIRDRAFT_64723"/>
<dbReference type="GeneID" id="20678696"/>
<organism evidence="2 3">
    <name type="scientific">Heterobasidion irregulare (strain TC 32-1)</name>
    <dbReference type="NCBI Taxonomy" id="747525"/>
    <lineage>
        <taxon>Eukaryota</taxon>
        <taxon>Fungi</taxon>
        <taxon>Dikarya</taxon>
        <taxon>Basidiomycota</taxon>
        <taxon>Agaricomycotina</taxon>
        <taxon>Agaricomycetes</taxon>
        <taxon>Russulales</taxon>
        <taxon>Bondarzewiaceae</taxon>
        <taxon>Heterobasidion</taxon>
        <taxon>Heterobasidion annosum species complex</taxon>
    </lineage>
</organism>
<dbReference type="Proteomes" id="UP000030671">
    <property type="component" value="Unassembled WGS sequence"/>
</dbReference>
<dbReference type="InParanoid" id="W4K6K7"/>
<proteinExistence type="predicted"/>
<dbReference type="EMBL" id="KI925458">
    <property type="protein sequence ID" value="ETW81374.1"/>
    <property type="molecule type" value="Genomic_DNA"/>
</dbReference>
<dbReference type="InterPro" id="IPR000073">
    <property type="entry name" value="AB_hydrolase_1"/>
</dbReference>
<evidence type="ECO:0000259" key="1">
    <source>
        <dbReference type="Pfam" id="PF12697"/>
    </source>
</evidence>
<dbReference type="SUPFAM" id="SSF53474">
    <property type="entry name" value="alpha/beta-Hydrolases"/>
    <property type="match status" value="1"/>
</dbReference>
<dbReference type="AlphaFoldDB" id="W4K6K7"/>
<feature type="domain" description="AB hydrolase-1" evidence="1">
    <location>
        <begin position="37"/>
        <end position="323"/>
    </location>
</feature>